<dbReference type="PANTHER" id="PTHR46229">
    <property type="entry name" value="BOLA TRANSCRIPTION REGULATOR"/>
    <property type="match status" value="1"/>
</dbReference>
<organism evidence="4">
    <name type="scientific">Anisakis simplex</name>
    <name type="common">Herring worm</name>
    <dbReference type="NCBI Taxonomy" id="6269"/>
    <lineage>
        <taxon>Eukaryota</taxon>
        <taxon>Metazoa</taxon>
        <taxon>Ecdysozoa</taxon>
        <taxon>Nematoda</taxon>
        <taxon>Chromadorea</taxon>
        <taxon>Rhabditida</taxon>
        <taxon>Spirurina</taxon>
        <taxon>Ascaridomorpha</taxon>
        <taxon>Ascaridoidea</taxon>
        <taxon>Anisakidae</taxon>
        <taxon>Anisakis</taxon>
        <taxon>Anisakis simplex complex</taxon>
    </lineage>
</organism>
<evidence type="ECO:0000256" key="1">
    <source>
        <dbReference type="ARBA" id="ARBA00005578"/>
    </source>
</evidence>
<dbReference type="InterPro" id="IPR050961">
    <property type="entry name" value="BolA/IbaG_stress_morph_reg"/>
</dbReference>
<reference evidence="4" key="1">
    <citation type="submission" date="2017-02" db="UniProtKB">
        <authorList>
            <consortium name="WormBaseParasite"/>
        </authorList>
    </citation>
    <scope>IDENTIFICATION</scope>
</reference>
<accession>A0A0M3JWM6</accession>
<proteinExistence type="inferred from homology"/>
<evidence type="ECO:0000313" key="4">
    <source>
        <dbReference type="WBParaSite" id="ASIM_0001269701-mRNA-1"/>
    </source>
</evidence>
<dbReference type="PANTHER" id="PTHR46229:SF2">
    <property type="entry name" value="BOLA-LIKE PROTEIN 1"/>
    <property type="match status" value="1"/>
</dbReference>
<comment type="similarity">
    <text evidence="1 2">Belongs to the BolA/IbaG family.</text>
</comment>
<name>A0A0M3JWM6_ANISI</name>
<dbReference type="Gene3D" id="3.30.300.90">
    <property type="entry name" value="BolA-like"/>
    <property type="match status" value="1"/>
</dbReference>
<dbReference type="InterPro" id="IPR002634">
    <property type="entry name" value="BolA"/>
</dbReference>
<dbReference type="AlphaFoldDB" id="A0A0M3JWM6"/>
<evidence type="ECO:0000256" key="3">
    <source>
        <dbReference type="SAM" id="MobiDB-lite"/>
    </source>
</evidence>
<feature type="region of interest" description="Disordered" evidence="3">
    <location>
        <begin position="61"/>
        <end position="87"/>
    </location>
</feature>
<dbReference type="PIRSF" id="PIRSF003113">
    <property type="entry name" value="BolA"/>
    <property type="match status" value="1"/>
</dbReference>
<evidence type="ECO:0000256" key="2">
    <source>
        <dbReference type="RuleBase" id="RU003860"/>
    </source>
</evidence>
<protein>
    <submittedName>
        <fullName evidence="4">Putative bolA-like protein (inferred by orthology to a C. elegans protein)</fullName>
    </submittedName>
</protein>
<dbReference type="Pfam" id="PF01722">
    <property type="entry name" value="BolA"/>
    <property type="match status" value="1"/>
</dbReference>
<dbReference type="InterPro" id="IPR036065">
    <property type="entry name" value="BolA-like_sf"/>
</dbReference>
<dbReference type="GO" id="GO:0005739">
    <property type="term" value="C:mitochondrion"/>
    <property type="evidence" value="ECO:0007669"/>
    <property type="project" value="TreeGrafter"/>
</dbReference>
<dbReference type="WBParaSite" id="ASIM_0001269701-mRNA-1">
    <property type="protein sequence ID" value="ASIM_0001269701-mRNA-1"/>
    <property type="gene ID" value="ASIM_0001269701"/>
</dbReference>
<sequence length="87" mass="9812">LEVICESPLHAGRKDAERHFCVQIASNRFEGLRTVEMHRMVNKCLAEELAGPVHALRIDAYPSSKFEDQQPTESPKCEKGKHGTHTN</sequence>
<dbReference type="SUPFAM" id="SSF82657">
    <property type="entry name" value="BolA-like"/>
    <property type="match status" value="1"/>
</dbReference>